<sequence length="108" mass="13327">MKMRTRFSKEDDIAMLKFFIKMKRKQITTEPFGLKLWEVYREKMDASHSAHSYSCRFRRHTTRNIARYKMEFDSFEYRYLVRKFRDRIVLDNSMNNESDKDVEDSAEF</sequence>
<keyword evidence="3" id="KW-1185">Reference proteome</keyword>
<dbReference type="AlphaFoldDB" id="A0A8S1FBE2"/>
<comment type="caution">
    <text evidence="2">The sequence shown here is derived from an EMBL/GenBank/DDBJ whole genome shotgun (WGS) entry which is preliminary data.</text>
</comment>
<reference evidence="2 3" key="1">
    <citation type="submission" date="2020-04" db="EMBL/GenBank/DDBJ databases">
        <authorList>
            <person name="Laetsch R D."/>
            <person name="Stevens L."/>
            <person name="Kumar S."/>
            <person name="Blaxter L. M."/>
        </authorList>
    </citation>
    <scope>NUCLEOTIDE SEQUENCE [LARGE SCALE GENOMIC DNA]</scope>
</reference>
<dbReference type="EMBL" id="CADEPM010000007">
    <property type="protein sequence ID" value="CAB3408949.1"/>
    <property type="molecule type" value="Genomic_DNA"/>
</dbReference>
<evidence type="ECO:0000313" key="2">
    <source>
        <dbReference type="EMBL" id="CAB3408949.1"/>
    </source>
</evidence>
<evidence type="ECO:0000313" key="3">
    <source>
        <dbReference type="Proteomes" id="UP000494206"/>
    </source>
</evidence>
<accession>A0A8S1FBE2</accession>
<proteinExistence type="predicted"/>
<protein>
    <recommendedName>
        <fullName evidence="4">SPK domain-containing protein</fullName>
    </recommendedName>
</protein>
<dbReference type="Gene3D" id="1.10.10.60">
    <property type="entry name" value="Homeodomain-like"/>
    <property type="match status" value="1"/>
</dbReference>
<dbReference type="SUPFAM" id="SSF46689">
    <property type="entry name" value="Homeodomain-like"/>
    <property type="match status" value="1"/>
</dbReference>
<evidence type="ECO:0008006" key="4">
    <source>
        <dbReference type="Google" id="ProtNLM"/>
    </source>
</evidence>
<evidence type="ECO:0000256" key="1">
    <source>
        <dbReference type="ARBA" id="ARBA00004123"/>
    </source>
</evidence>
<dbReference type="InterPro" id="IPR009057">
    <property type="entry name" value="Homeodomain-like_sf"/>
</dbReference>
<dbReference type="GO" id="GO:0005634">
    <property type="term" value="C:nucleus"/>
    <property type="evidence" value="ECO:0007669"/>
    <property type="project" value="UniProtKB-SubCell"/>
</dbReference>
<gene>
    <name evidence="2" type="ORF">CBOVIS_LOCUS10666</name>
</gene>
<comment type="subcellular location">
    <subcellularLocation>
        <location evidence="1">Nucleus</location>
    </subcellularLocation>
</comment>
<name>A0A8S1FBE2_9PELO</name>
<dbReference type="Proteomes" id="UP000494206">
    <property type="component" value="Unassembled WGS sequence"/>
</dbReference>
<organism evidence="2 3">
    <name type="scientific">Caenorhabditis bovis</name>
    <dbReference type="NCBI Taxonomy" id="2654633"/>
    <lineage>
        <taxon>Eukaryota</taxon>
        <taxon>Metazoa</taxon>
        <taxon>Ecdysozoa</taxon>
        <taxon>Nematoda</taxon>
        <taxon>Chromadorea</taxon>
        <taxon>Rhabditida</taxon>
        <taxon>Rhabditina</taxon>
        <taxon>Rhabditomorpha</taxon>
        <taxon>Rhabditoidea</taxon>
        <taxon>Rhabditidae</taxon>
        <taxon>Peloderinae</taxon>
        <taxon>Caenorhabditis</taxon>
    </lineage>
</organism>